<reference evidence="3" key="2">
    <citation type="journal article" date="2023" name="IMA Fungus">
        <title>Comparative genomic study of the Penicillium genus elucidates a diverse pangenome and 15 lateral gene transfer events.</title>
        <authorList>
            <person name="Petersen C."/>
            <person name="Sorensen T."/>
            <person name="Nielsen M.R."/>
            <person name="Sondergaard T.E."/>
            <person name="Sorensen J.L."/>
            <person name="Fitzpatrick D.A."/>
            <person name="Frisvad J.C."/>
            <person name="Nielsen K.L."/>
        </authorList>
    </citation>
    <scope>NUCLEOTIDE SEQUENCE</scope>
    <source>
        <strain evidence="3">IBT 29677</strain>
    </source>
</reference>
<dbReference type="EMBL" id="JAPZBU010000006">
    <property type="protein sequence ID" value="KAJ5397755.1"/>
    <property type="molecule type" value="Genomic_DNA"/>
</dbReference>
<name>A0A9X0BAH2_9EURO</name>
<keyword evidence="1" id="KW-0812">Transmembrane</keyword>
<evidence type="ECO:0000256" key="2">
    <source>
        <dbReference type="SAM" id="SignalP"/>
    </source>
</evidence>
<keyword evidence="1" id="KW-0472">Membrane</keyword>
<feature type="chain" id="PRO_5040944142" evidence="2">
    <location>
        <begin position="17"/>
        <end position="428"/>
    </location>
</feature>
<feature type="transmembrane region" description="Helical" evidence="1">
    <location>
        <begin position="116"/>
        <end position="140"/>
    </location>
</feature>
<proteinExistence type="predicted"/>
<comment type="caution">
    <text evidence="3">The sequence shown here is derived from an EMBL/GenBank/DDBJ whole genome shotgun (WGS) entry which is preliminary data.</text>
</comment>
<feature type="transmembrane region" description="Helical" evidence="1">
    <location>
        <begin position="355"/>
        <end position="376"/>
    </location>
</feature>
<reference evidence="3" key="1">
    <citation type="submission" date="2022-12" db="EMBL/GenBank/DDBJ databases">
        <authorList>
            <person name="Petersen C."/>
        </authorList>
    </citation>
    <scope>NUCLEOTIDE SEQUENCE</scope>
    <source>
        <strain evidence="3">IBT 29677</strain>
    </source>
</reference>
<dbReference type="RefSeq" id="XP_056489807.1">
    <property type="nucleotide sequence ID" value="XM_056630505.1"/>
</dbReference>
<keyword evidence="4" id="KW-1185">Reference proteome</keyword>
<keyword evidence="2" id="KW-0732">Signal</keyword>
<dbReference type="OrthoDB" id="5429468at2759"/>
<feature type="transmembrane region" description="Helical" evidence="1">
    <location>
        <begin position="306"/>
        <end position="334"/>
    </location>
</feature>
<organism evidence="3 4">
    <name type="scientific">Penicillium cosmopolitanum</name>
    <dbReference type="NCBI Taxonomy" id="1131564"/>
    <lineage>
        <taxon>Eukaryota</taxon>
        <taxon>Fungi</taxon>
        <taxon>Dikarya</taxon>
        <taxon>Ascomycota</taxon>
        <taxon>Pezizomycotina</taxon>
        <taxon>Eurotiomycetes</taxon>
        <taxon>Eurotiomycetidae</taxon>
        <taxon>Eurotiales</taxon>
        <taxon>Aspergillaceae</taxon>
        <taxon>Penicillium</taxon>
    </lineage>
</organism>
<dbReference type="Proteomes" id="UP001147747">
    <property type="component" value="Unassembled WGS sequence"/>
</dbReference>
<protein>
    <submittedName>
        <fullName evidence="3">Uncharacterized protein</fullName>
    </submittedName>
</protein>
<evidence type="ECO:0000256" key="1">
    <source>
        <dbReference type="SAM" id="Phobius"/>
    </source>
</evidence>
<evidence type="ECO:0000313" key="4">
    <source>
        <dbReference type="Proteomes" id="UP001147747"/>
    </source>
</evidence>
<feature type="signal peptide" evidence="2">
    <location>
        <begin position="1"/>
        <end position="16"/>
    </location>
</feature>
<evidence type="ECO:0000313" key="3">
    <source>
        <dbReference type="EMBL" id="KAJ5397755.1"/>
    </source>
</evidence>
<sequence length="428" mass="48273">MACLIAVVVAFIIVFAVKKHKAGGISSDSPEYALYKNTRFQECYNNASVSANTDCTAVENRLNNGRSSGFEENNVAYINTDTLYDGDNYDISWEWCEMISCFSDFKIVPSKPRPLAIWPTLLTTWGPVALYIVGSIFQFVRQQKGVYSKKKKACKGLKEISVLDWGVHAYDFASIVWWWYSFSRLVANPSHESTPIPVGWVTIWKYAGMIRFHPYSCASRKNPRKIKIARGFLYFLAAAQWVAACYILHINWPVYGRRTPNPSYDCVLAEIDAAPGTSSCTAEKICSRNWLFVDEGFRLGSERNDALLGLLILFGTLTLAALWPLLMVAILPIMRSKGDTDPDSKARRILSWGDVGPVVSICVCSFFGIIVGAMLISELVKRLDATPDAEVNFDWECKAVHVSLSSWRYYVDVDYEKGLRFAKMWFNS</sequence>
<dbReference type="AlphaFoldDB" id="A0A9X0BAH2"/>
<feature type="transmembrane region" description="Helical" evidence="1">
    <location>
        <begin position="232"/>
        <end position="252"/>
    </location>
</feature>
<accession>A0A9X0BAH2</accession>
<keyword evidence="1" id="KW-1133">Transmembrane helix</keyword>
<dbReference type="GeneID" id="81369485"/>
<gene>
    <name evidence="3" type="ORF">N7509_005868</name>
</gene>